<dbReference type="CDD" id="cd03293">
    <property type="entry name" value="ABC_NrtD_SsuB_transporters"/>
    <property type="match status" value="1"/>
</dbReference>
<evidence type="ECO:0000313" key="6">
    <source>
        <dbReference type="EMBL" id="MDT0469479.1"/>
    </source>
</evidence>
<dbReference type="Proteomes" id="UP001183809">
    <property type="component" value="Unassembled WGS sequence"/>
</dbReference>
<evidence type="ECO:0000313" key="7">
    <source>
        <dbReference type="Proteomes" id="UP001183809"/>
    </source>
</evidence>
<keyword evidence="7" id="KW-1185">Reference proteome</keyword>
<dbReference type="GO" id="GO:0005524">
    <property type="term" value="F:ATP binding"/>
    <property type="evidence" value="ECO:0007669"/>
    <property type="project" value="UniProtKB-KW"/>
</dbReference>
<dbReference type="PANTHER" id="PTHR42788:SF13">
    <property type="entry name" value="ALIPHATIC SULFONATES IMPORT ATP-BINDING PROTEIN SSUB"/>
    <property type="match status" value="1"/>
</dbReference>
<feature type="compositionally biased region" description="Basic and acidic residues" evidence="4">
    <location>
        <begin position="285"/>
        <end position="304"/>
    </location>
</feature>
<dbReference type="InterPro" id="IPR017871">
    <property type="entry name" value="ABC_transporter-like_CS"/>
</dbReference>
<feature type="region of interest" description="Disordered" evidence="4">
    <location>
        <begin position="285"/>
        <end position="312"/>
    </location>
</feature>
<dbReference type="InterPro" id="IPR003439">
    <property type="entry name" value="ABC_transporter-like_ATP-bd"/>
</dbReference>
<dbReference type="PANTHER" id="PTHR42788">
    <property type="entry name" value="TAURINE IMPORT ATP-BINDING PROTEIN-RELATED"/>
    <property type="match status" value="1"/>
</dbReference>
<name>A0ABU2U8H7_9ACTN</name>
<dbReference type="Pfam" id="PF09821">
    <property type="entry name" value="AAA_assoc_C"/>
    <property type="match status" value="1"/>
</dbReference>
<dbReference type="SMART" id="SM00382">
    <property type="entry name" value="AAA"/>
    <property type="match status" value="1"/>
</dbReference>
<evidence type="ECO:0000256" key="3">
    <source>
        <dbReference type="ARBA" id="ARBA00022840"/>
    </source>
</evidence>
<comment type="caution">
    <text evidence="6">The sequence shown here is derived from an EMBL/GenBank/DDBJ whole genome shotgun (WGS) entry which is preliminary data.</text>
</comment>
<protein>
    <submittedName>
        <fullName evidence="6">Nitrate/sulfonate/bicarbonate ABC transporter ATP-binding protein</fullName>
    </submittedName>
</protein>
<dbReference type="SUPFAM" id="SSF52540">
    <property type="entry name" value="P-loop containing nucleoside triphosphate hydrolases"/>
    <property type="match status" value="1"/>
</dbReference>
<gene>
    <name evidence="6" type="ORF">RM764_42150</name>
</gene>
<dbReference type="Gene3D" id="3.40.50.300">
    <property type="entry name" value="P-loop containing nucleotide triphosphate hydrolases"/>
    <property type="match status" value="1"/>
</dbReference>
<sequence>MVLNALRGFRTNRQARAGLAHLTADKPRRPADGELLLETVELTKSYAGADGELPVLSGIDLRVRAGEVVALLGKSGSGKSTLLRCLAGLVPVSSGTVTYKGTPLTGANPGTAMVFQTFALLPWLTVQQNVELGLEAKGVPAAERADAARQAIDLIGLDGFESAYPKELSGGMRQRVGFARALVVEPDVLMMDEPFSALDVLTAENLRGELMELWESGQFPTRAIVLVTHNIEEAVLMADRIVVLGARPYGTIREVFEVGLERPRDRDSAAFEALINRVYRTMTGRQKEGRVPGRHEPAEPEKRTPANTPLPPASVDGLSGLAEMVLHRGGRCDLADLADELGLEIDDLMPQVDALDLLGFTRLSGDDLLLTDTGTAFADADVQESKKIFAEAVRHAPLVTLIANSLRQNSGGSLRAGFFRDLLAHHFTTEQVTRQLETATDWGRYAELYSYDAEPQEYHLNESDANEEHDEIDANDDMRLALTGEEQA</sequence>
<organism evidence="6 7">
    <name type="scientific">Streptomyces gibsoniae</name>
    <dbReference type="NCBI Taxonomy" id="3075529"/>
    <lineage>
        <taxon>Bacteria</taxon>
        <taxon>Bacillati</taxon>
        <taxon>Actinomycetota</taxon>
        <taxon>Actinomycetes</taxon>
        <taxon>Kitasatosporales</taxon>
        <taxon>Streptomycetaceae</taxon>
        <taxon>Streptomyces</taxon>
    </lineage>
</organism>
<reference evidence="7" key="1">
    <citation type="submission" date="2023-07" db="EMBL/GenBank/DDBJ databases">
        <title>30 novel species of actinomycetes from the DSMZ collection.</title>
        <authorList>
            <person name="Nouioui I."/>
        </authorList>
    </citation>
    <scope>NUCLEOTIDE SEQUENCE [LARGE SCALE GENOMIC DNA]</scope>
    <source>
        <strain evidence="7">DSM 41699</strain>
    </source>
</reference>
<dbReference type="EMBL" id="JAVREY010000111">
    <property type="protein sequence ID" value="MDT0469479.1"/>
    <property type="molecule type" value="Genomic_DNA"/>
</dbReference>
<dbReference type="InterPro" id="IPR027417">
    <property type="entry name" value="P-loop_NTPase"/>
</dbReference>
<dbReference type="Pfam" id="PF00005">
    <property type="entry name" value="ABC_tran"/>
    <property type="match status" value="1"/>
</dbReference>
<accession>A0ABU2U8H7</accession>
<proteinExistence type="predicted"/>
<dbReference type="InterPro" id="IPR018632">
    <property type="entry name" value="AAA-associated_dom_C"/>
</dbReference>
<keyword evidence="2" id="KW-0547">Nucleotide-binding</keyword>
<feature type="compositionally biased region" description="Acidic residues" evidence="4">
    <location>
        <begin position="464"/>
        <end position="475"/>
    </location>
</feature>
<dbReference type="RefSeq" id="WP_311700907.1">
    <property type="nucleotide sequence ID" value="NZ_JAVREY010000111.1"/>
</dbReference>
<evidence type="ECO:0000256" key="4">
    <source>
        <dbReference type="SAM" id="MobiDB-lite"/>
    </source>
</evidence>
<dbReference type="InterPro" id="IPR003593">
    <property type="entry name" value="AAA+_ATPase"/>
</dbReference>
<feature type="domain" description="ABC transporter" evidence="5">
    <location>
        <begin position="37"/>
        <end position="271"/>
    </location>
</feature>
<evidence type="ECO:0000256" key="2">
    <source>
        <dbReference type="ARBA" id="ARBA00022741"/>
    </source>
</evidence>
<dbReference type="PROSITE" id="PS50893">
    <property type="entry name" value="ABC_TRANSPORTER_2"/>
    <property type="match status" value="1"/>
</dbReference>
<evidence type="ECO:0000256" key="1">
    <source>
        <dbReference type="ARBA" id="ARBA00022448"/>
    </source>
</evidence>
<keyword evidence="1" id="KW-0813">Transport</keyword>
<dbReference type="PROSITE" id="PS00211">
    <property type="entry name" value="ABC_TRANSPORTER_1"/>
    <property type="match status" value="1"/>
</dbReference>
<feature type="region of interest" description="Disordered" evidence="4">
    <location>
        <begin position="461"/>
        <end position="488"/>
    </location>
</feature>
<dbReference type="InterPro" id="IPR050166">
    <property type="entry name" value="ABC_transporter_ATP-bind"/>
</dbReference>
<keyword evidence="3 6" id="KW-0067">ATP-binding</keyword>
<evidence type="ECO:0000259" key="5">
    <source>
        <dbReference type="PROSITE" id="PS50893"/>
    </source>
</evidence>